<dbReference type="VEuPathDB" id="FungiDB:PC110_g8948"/>
<dbReference type="STRING" id="29920.A0A329SDM5"/>
<comment type="caution">
    <text evidence="11">The sequence shown here is derived from an EMBL/GenBank/DDBJ whole genome shotgun (WGS) entry which is preliminary data.</text>
</comment>
<dbReference type="InterPro" id="IPR001229">
    <property type="entry name" value="Jacalin-like_lectin_dom"/>
</dbReference>
<evidence type="ECO:0000313" key="11">
    <source>
        <dbReference type="EMBL" id="RAW34750.1"/>
    </source>
</evidence>
<evidence type="ECO:0000313" key="3">
    <source>
        <dbReference type="EMBL" id="KAG2827963.1"/>
    </source>
</evidence>
<dbReference type="EMBL" id="MJFZ01001891">
    <property type="protein sequence ID" value="RAW21276.1"/>
    <property type="molecule type" value="Genomic_DNA"/>
</dbReference>
<dbReference type="EMBL" id="MJFZ01001891">
    <property type="protein sequence ID" value="RAW21275.1"/>
    <property type="molecule type" value="Genomic_DNA"/>
</dbReference>
<dbReference type="Proteomes" id="UP000736787">
    <property type="component" value="Unassembled WGS sequence"/>
</dbReference>
<evidence type="ECO:0000313" key="4">
    <source>
        <dbReference type="EMBL" id="KAG2893248.1"/>
    </source>
</evidence>
<reference evidence="8" key="3">
    <citation type="submission" date="2021-01" db="EMBL/GenBank/DDBJ databases">
        <title>Phytophthora aleatoria, a newly-described species from Pinus radiata is distinct from Phytophthora cactorum isolates based on comparative genomics.</title>
        <authorList>
            <person name="Mcdougal R."/>
            <person name="Panda P."/>
            <person name="Williams N."/>
            <person name="Studholme D.J."/>
        </authorList>
    </citation>
    <scope>NUCLEOTIDE SEQUENCE</scope>
    <source>
        <strain evidence="8">NZFS 3830</strain>
    </source>
</reference>
<dbReference type="Pfam" id="PF01419">
    <property type="entry name" value="Jacalin"/>
    <property type="match status" value="1"/>
</dbReference>
<evidence type="ECO:0000313" key="13">
    <source>
        <dbReference type="Proteomes" id="UP000251314"/>
    </source>
</evidence>
<reference evidence="3" key="2">
    <citation type="submission" date="2018-10" db="EMBL/GenBank/DDBJ databases">
        <title>Effector identification in a new, highly contiguous assembly of the strawberry crown rot pathogen Phytophthora cactorum.</title>
        <authorList>
            <person name="Armitage A.D."/>
            <person name="Nellist C.F."/>
            <person name="Bates H."/>
            <person name="Vickerstaff R.J."/>
            <person name="Harrison R.J."/>
        </authorList>
    </citation>
    <scope>NUCLEOTIDE SEQUENCE</scope>
    <source>
        <strain evidence="3">15-7</strain>
        <strain evidence="5">4032</strain>
        <strain evidence="4">4040</strain>
        <strain evidence="6">P415</strain>
        <strain evidence="7">P421</strain>
    </source>
</reference>
<dbReference type="EMBL" id="MJFZ01000190">
    <property type="protein sequence ID" value="RAW34751.1"/>
    <property type="molecule type" value="Genomic_DNA"/>
</dbReference>
<proteinExistence type="predicted"/>
<dbReference type="PANTHER" id="PTHR46506">
    <property type="entry name" value="OS05G0143600 PROTEIN"/>
    <property type="match status" value="1"/>
</dbReference>
<reference evidence="11 13" key="1">
    <citation type="submission" date="2018-01" db="EMBL/GenBank/DDBJ databases">
        <title>Draft genome of the strawberry crown rot pathogen Phytophthora cactorum.</title>
        <authorList>
            <person name="Armitage A.D."/>
            <person name="Lysoe E."/>
            <person name="Nellist C.F."/>
            <person name="Harrison R.J."/>
            <person name="Brurberg M.B."/>
        </authorList>
    </citation>
    <scope>NUCLEOTIDE SEQUENCE [LARGE SCALE GENOMIC DNA]</scope>
    <source>
        <strain evidence="11 13">10300</strain>
    </source>
</reference>
<dbReference type="VEuPathDB" id="FungiDB:PC110_g22282"/>
<evidence type="ECO:0000256" key="1">
    <source>
        <dbReference type="SAM" id="SignalP"/>
    </source>
</evidence>
<dbReference type="OrthoDB" id="107091at2759"/>
<organism evidence="11 13">
    <name type="scientific">Phytophthora cactorum</name>
    <dbReference type="NCBI Taxonomy" id="29920"/>
    <lineage>
        <taxon>Eukaryota</taxon>
        <taxon>Sar</taxon>
        <taxon>Stramenopiles</taxon>
        <taxon>Oomycota</taxon>
        <taxon>Peronosporomycetes</taxon>
        <taxon>Peronosporales</taxon>
        <taxon>Peronosporaceae</taxon>
        <taxon>Phytophthora</taxon>
    </lineage>
</organism>
<dbReference type="VEuPathDB" id="FungiDB:PC110_g8947"/>
<evidence type="ECO:0000313" key="7">
    <source>
        <dbReference type="EMBL" id="KAG3197485.1"/>
    </source>
</evidence>
<evidence type="ECO:0000313" key="9">
    <source>
        <dbReference type="EMBL" id="RAW21275.1"/>
    </source>
</evidence>
<dbReference type="VEuPathDB" id="FungiDB:PC110_g22281"/>
<dbReference type="AlphaFoldDB" id="A0A329SDM5"/>
<feature type="chain" id="PRO_5044073247" description="Jacalin-type lectin domain-containing protein" evidence="1">
    <location>
        <begin position="20"/>
        <end position="177"/>
    </location>
</feature>
<evidence type="ECO:0000313" key="6">
    <source>
        <dbReference type="EMBL" id="KAG2968096.1"/>
    </source>
</evidence>
<accession>A0A329SDM5</accession>
<dbReference type="Proteomes" id="UP000760860">
    <property type="component" value="Unassembled WGS sequence"/>
</dbReference>
<feature type="domain" description="Jacalin-type lectin" evidence="2">
    <location>
        <begin position="25"/>
        <end position="168"/>
    </location>
</feature>
<evidence type="ECO:0000313" key="12">
    <source>
        <dbReference type="EMBL" id="RAW34751.1"/>
    </source>
</evidence>
<gene>
    <name evidence="8" type="ORF">JG687_00017701</name>
    <name evidence="9" type="ORF">PC110_g22281</name>
    <name evidence="10" type="ORF">PC110_g22282</name>
    <name evidence="12" type="ORF">PC110_g8947</name>
    <name evidence="11" type="ORF">PC110_g8948</name>
    <name evidence="3" type="ORF">PC113_g21532</name>
    <name evidence="5" type="ORF">PC115_g16865</name>
    <name evidence="4" type="ORF">PC117_g23822</name>
    <name evidence="6" type="ORF">PC118_g18222</name>
    <name evidence="7" type="ORF">PC129_g24518</name>
</gene>
<dbReference type="EMBL" id="RCMG01001415">
    <property type="protein sequence ID" value="KAG2827963.1"/>
    <property type="molecule type" value="Genomic_DNA"/>
</dbReference>
<evidence type="ECO:0000313" key="10">
    <source>
        <dbReference type="EMBL" id="RAW21276.1"/>
    </source>
</evidence>
<dbReference type="PROSITE" id="PS51752">
    <property type="entry name" value="JACALIN_LECTIN"/>
    <property type="match status" value="1"/>
</dbReference>
<dbReference type="Gene3D" id="2.100.10.30">
    <property type="entry name" value="Jacalin-like lectin domain"/>
    <property type="match status" value="1"/>
</dbReference>
<evidence type="ECO:0000259" key="2">
    <source>
        <dbReference type="PROSITE" id="PS51752"/>
    </source>
</evidence>
<keyword evidence="1" id="KW-0732">Signal</keyword>
<dbReference type="Proteomes" id="UP000697107">
    <property type="component" value="Unassembled WGS sequence"/>
</dbReference>
<evidence type="ECO:0000313" key="8">
    <source>
        <dbReference type="EMBL" id="KAG6944721.1"/>
    </source>
</evidence>
<dbReference type="EMBL" id="RCMV01003775">
    <property type="protein sequence ID" value="KAG3197485.1"/>
    <property type="molecule type" value="Genomic_DNA"/>
</dbReference>
<dbReference type="SMART" id="SM00915">
    <property type="entry name" value="Jacalin"/>
    <property type="match status" value="1"/>
</dbReference>
<dbReference type="SUPFAM" id="SSF51101">
    <property type="entry name" value="Mannose-binding lectins"/>
    <property type="match status" value="1"/>
</dbReference>
<sequence length="177" mass="18543">MKFIVQVLAAMAFVAGGAAELQDGVQLGETFGGPHGDKYSDLDLASPGQAVRSITIRASDRVDAVSLDVADLKGLTTTLYHGGGGGDPNTLALGENEHIIGIEAHWGKYYRHTRIMYIKFTTDAGNTISGGNPTDQIGKDSAPDGYQLGGFAGFCGDELDSVGAIWTSIKPVESPLK</sequence>
<keyword evidence="13" id="KW-1185">Reference proteome</keyword>
<feature type="signal peptide" evidence="1">
    <location>
        <begin position="1"/>
        <end position="19"/>
    </location>
</feature>
<name>A0A329SDM5_9STRA</name>
<protein>
    <recommendedName>
        <fullName evidence="2">Jacalin-type lectin domain-containing protein</fullName>
    </recommendedName>
</protein>
<dbReference type="InterPro" id="IPR036404">
    <property type="entry name" value="Jacalin-like_lectin_dom_sf"/>
</dbReference>
<dbReference type="EMBL" id="JAENGZ010002140">
    <property type="protein sequence ID" value="KAG6944721.1"/>
    <property type="molecule type" value="Genomic_DNA"/>
</dbReference>
<dbReference type="Proteomes" id="UP000735874">
    <property type="component" value="Unassembled WGS sequence"/>
</dbReference>
<evidence type="ECO:0000313" key="5">
    <source>
        <dbReference type="EMBL" id="KAG2898375.1"/>
    </source>
</evidence>
<dbReference type="Proteomes" id="UP000688947">
    <property type="component" value="Unassembled WGS sequence"/>
</dbReference>
<dbReference type="Proteomes" id="UP000774804">
    <property type="component" value="Unassembled WGS sequence"/>
</dbReference>
<dbReference type="EMBL" id="RCMI01000766">
    <property type="protein sequence ID" value="KAG2898375.1"/>
    <property type="molecule type" value="Genomic_DNA"/>
</dbReference>
<dbReference type="EMBL" id="MJFZ01000190">
    <property type="protein sequence ID" value="RAW34750.1"/>
    <property type="molecule type" value="Genomic_DNA"/>
</dbReference>
<dbReference type="Proteomes" id="UP000251314">
    <property type="component" value="Unassembled WGS sequence"/>
</dbReference>
<dbReference type="EMBL" id="RCMK01001493">
    <property type="protein sequence ID" value="KAG2893248.1"/>
    <property type="molecule type" value="Genomic_DNA"/>
</dbReference>
<dbReference type="EMBL" id="RCML01000886">
    <property type="protein sequence ID" value="KAG2968096.1"/>
    <property type="molecule type" value="Genomic_DNA"/>
</dbReference>